<dbReference type="SMART" id="SM00181">
    <property type="entry name" value="EGF"/>
    <property type="match status" value="1"/>
</dbReference>
<dbReference type="PANTHER" id="PTHR24050">
    <property type="entry name" value="PA14 DOMAIN-CONTAINING PROTEIN"/>
    <property type="match status" value="1"/>
</dbReference>
<dbReference type="PROSITE" id="PS01186">
    <property type="entry name" value="EGF_2"/>
    <property type="match status" value="1"/>
</dbReference>
<dbReference type="EMBL" id="CALNXK010000102">
    <property type="protein sequence ID" value="CAH3155763.1"/>
    <property type="molecule type" value="Genomic_DNA"/>
</dbReference>
<reference evidence="8 9" key="1">
    <citation type="submission" date="2022-05" db="EMBL/GenBank/DDBJ databases">
        <authorList>
            <consortium name="Genoscope - CEA"/>
            <person name="William W."/>
        </authorList>
    </citation>
    <scope>NUCLEOTIDE SEQUENCE [LARGE SCALE GENOMIC DNA]</scope>
</reference>
<organism evidence="8 9">
    <name type="scientific">Porites lobata</name>
    <dbReference type="NCBI Taxonomy" id="104759"/>
    <lineage>
        <taxon>Eukaryota</taxon>
        <taxon>Metazoa</taxon>
        <taxon>Cnidaria</taxon>
        <taxon>Anthozoa</taxon>
        <taxon>Hexacorallia</taxon>
        <taxon>Scleractinia</taxon>
        <taxon>Fungiina</taxon>
        <taxon>Poritidae</taxon>
        <taxon>Porites</taxon>
    </lineage>
</organism>
<keyword evidence="1 5" id="KW-0245">EGF-like domain</keyword>
<evidence type="ECO:0000256" key="5">
    <source>
        <dbReference type="PROSITE-ProRule" id="PRU00076"/>
    </source>
</evidence>
<dbReference type="InterPro" id="IPR000742">
    <property type="entry name" value="EGF"/>
</dbReference>
<gene>
    <name evidence="8" type="ORF">PLOB_00001375</name>
</gene>
<keyword evidence="9" id="KW-1185">Reference proteome</keyword>
<keyword evidence="3" id="KW-0677">Repeat</keyword>
<name>A0ABN8Q2S1_9CNID</name>
<evidence type="ECO:0000259" key="6">
    <source>
        <dbReference type="PROSITE" id="PS50026"/>
    </source>
</evidence>
<feature type="domain" description="EGF-like" evidence="6">
    <location>
        <begin position="7"/>
        <end position="47"/>
    </location>
</feature>
<protein>
    <recommendedName>
        <fullName evidence="10">EGF-like domain-containing protein</fullName>
    </recommendedName>
</protein>
<evidence type="ECO:0000259" key="7">
    <source>
        <dbReference type="PROSITE" id="PS51886"/>
    </source>
</evidence>
<dbReference type="InterPro" id="IPR001881">
    <property type="entry name" value="EGF-like_Ca-bd_dom"/>
</dbReference>
<comment type="caution">
    <text evidence="8">The sequence shown here is derived from an EMBL/GenBank/DDBJ whole genome shotgun (WGS) entry which is preliminary data.</text>
</comment>
<dbReference type="SMART" id="SM00584">
    <property type="entry name" value="TLDc"/>
    <property type="match status" value="1"/>
</dbReference>
<feature type="non-terminal residue" evidence="8">
    <location>
        <position position="1"/>
    </location>
</feature>
<comment type="caution">
    <text evidence="5">Lacks conserved residue(s) required for the propagation of feature annotation.</text>
</comment>
<dbReference type="SMART" id="SM00179">
    <property type="entry name" value="EGF_CA"/>
    <property type="match status" value="1"/>
</dbReference>
<dbReference type="InterPro" id="IPR006571">
    <property type="entry name" value="TLDc_dom"/>
</dbReference>
<proteinExistence type="predicted"/>
<feature type="domain" description="TLDc" evidence="7">
    <location>
        <begin position="53"/>
        <end position="227"/>
    </location>
</feature>
<evidence type="ECO:0000313" key="9">
    <source>
        <dbReference type="Proteomes" id="UP001159405"/>
    </source>
</evidence>
<dbReference type="PROSITE" id="PS50026">
    <property type="entry name" value="EGF_3"/>
    <property type="match status" value="1"/>
</dbReference>
<evidence type="ECO:0000256" key="1">
    <source>
        <dbReference type="ARBA" id="ARBA00022536"/>
    </source>
</evidence>
<evidence type="ECO:0000256" key="2">
    <source>
        <dbReference type="ARBA" id="ARBA00022729"/>
    </source>
</evidence>
<evidence type="ECO:0000256" key="3">
    <source>
        <dbReference type="ARBA" id="ARBA00022737"/>
    </source>
</evidence>
<evidence type="ECO:0000313" key="8">
    <source>
        <dbReference type="EMBL" id="CAH3155763.1"/>
    </source>
</evidence>
<sequence>LIYCFADIHECDKGKHQCDSHAFCNNTKGSYNCTCKPGYFGNGFNCTEFMNSSILNGSDYYFRHLGNFLENAVGYNSHWLLCWRATLHGWNVRQFHSRCDGKNDTVTIIRKGKFIFGGYTEIPWESSGGWSTTFEAFIFSLNNNEGLEPFVSKVKKEYSGSAIYRVSHFGPMFGNYVYIVDNADSDSNSRGRLGIDYSAPPAVQDKYTVLAGTERFFPDEVEVFYLDPSR</sequence>
<accession>A0ABN8Q2S1</accession>
<dbReference type="Gene3D" id="2.10.25.10">
    <property type="entry name" value="Laminin"/>
    <property type="match status" value="1"/>
</dbReference>
<dbReference type="InterPro" id="IPR000152">
    <property type="entry name" value="EGF-type_Asp/Asn_hydroxyl_site"/>
</dbReference>
<evidence type="ECO:0000256" key="4">
    <source>
        <dbReference type="ARBA" id="ARBA00023157"/>
    </source>
</evidence>
<dbReference type="InterPro" id="IPR024731">
    <property type="entry name" value="NELL2-like_EGF"/>
</dbReference>
<dbReference type="Pfam" id="PF12947">
    <property type="entry name" value="EGF_3"/>
    <property type="match status" value="1"/>
</dbReference>
<evidence type="ECO:0008006" key="10">
    <source>
        <dbReference type="Google" id="ProtNLM"/>
    </source>
</evidence>
<dbReference type="PANTHER" id="PTHR24050:SF28">
    <property type="entry name" value="UROMODULIN-LIKE"/>
    <property type="match status" value="1"/>
</dbReference>
<keyword evidence="2" id="KW-0732">Signal</keyword>
<dbReference type="Pfam" id="PF07534">
    <property type="entry name" value="TLD"/>
    <property type="match status" value="1"/>
</dbReference>
<dbReference type="PROSITE" id="PS00010">
    <property type="entry name" value="ASX_HYDROXYL"/>
    <property type="match status" value="1"/>
</dbReference>
<dbReference type="SUPFAM" id="SSF57196">
    <property type="entry name" value="EGF/Laminin"/>
    <property type="match status" value="1"/>
</dbReference>
<dbReference type="InterPro" id="IPR052235">
    <property type="entry name" value="Nephronectin_domain"/>
</dbReference>
<dbReference type="CDD" id="cd00054">
    <property type="entry name" value="EGF_CA"/>
    <property type="match status" value="1"/>
</dbReference>
<dbReference type="PROSITE" id="PS51886">
    <property type="entry name" value="TLDC"/>
    <property type="match status" value="1"/>
</dbReference>
<dbReference type="Proteomes" id="UP001159405">
    <property type="component" value="Unassembled WGS sequence"/>
</dbReference>
<keyword evidence="4" id="KW-1015">Disulfide bond</keyword>